<sequence length="264" mass="29164">MSIFELGRRILDKKLDAHAQAAVKAEREDKGLPLGARIGSLLELPVADFALLNKSLMRVPAKQQQVVALSRLHLDEAEDIGLYRLYTDCGSDRAGDGASFLQVLTSGSEVQEATYYQFLFRSIPVTEEEQAPYLGEGFGLGEQLYSMADDQLELIGLDSSQIENLLGDAEALDFVRDTPGGDYVPPILATENRIDDQFGDKGLSQTIRFMQYMRVLPEDGLGSKEERLLISFSVVDSLDGQKAPMVHIDFMIGIPLSLSKIKVY</sequence>
<reference evidence="1 2" key="1">
    <citation type="journal article" date="2018" name="Environ. Microbiol.">
        <title>Isolation and genomic characterization of Novimethylophilus kurashikiensis gen. nov. sp. nov., a new lanthanide-dependent methylotrophic species of Methylophilaceae.</title>
        <authorList>
            <person name="Lv H."/>
            <person name="Sahin N."/>
            <person name="Tani A."/>
        </authorList>
    </citation>
    <scope>NUCLEOTIDE SEQUENCE [LARGE SCALE GENOMIC DNA]</scope>
    <source>
        <strain evidence="1 2">La2-4</strain>
    </source>
</reference>
<evidence type="ECO:0000313" key="2">
    <source>
        <dbReference type="Proteomes" id="UP000245081"/>
    </source>
</evidence>
<comment type="caution">
    <text evidence="1">The sequence shown here is derived from an EMBL/GenBank/DDBJ whole genome shotgun (WGS) entry which is preliminary data.</text>
</comment>
<keyword evidence="2" id="KW-1185">Reference proteome</keyword>
<organism evidence="1 2">
    <name type="scientific">Novimethylophilus kurashikiensis</name>
    <dbReference type="NCBI Taxonomy" id="1825523"/>
    <lineage>
        <taxon>Bacteria</taxon>
        <taxon>Pseudomonadati</taxon>
        <taxon>Pseudomonadota</taxon>
        <taxon>Betaproteobacteria</taxon>
        <taxon>Nitrosomonadales</taxon>
        <taxon>Methylophilaceae</taxon>
        <taxon>Novimethylophilus</taxon>
    </lineage>
</organism>
<dbReference type="AlphaFoldDB" id="A0A2R5F7W7"/>
<name>A0A2R5F7W7_9PROT</name>
<dbReference type="InterPro" id="IPR019621">
    <property type="entry name" value="DUF2491"/>
</dbReference>
<dbReference type="Proteomes" id="UP000245081">
    <property type="component" value="Unassembled WGS sequence"/>
</dbReference>
<proteinExistence type="predicted"/>
<gene>
    <name evidence="1" type="ORF">NMK_1853</name>
</gene>
<evidence type="ECO:0000313" key="1">
    <source>
        <dbReference type="EMBL" id="GBG14287.1"/>
    </source>
</evidence>
<protein>
    <recommendedName>
        <fullName evidence="3">DUF2491 family protein</fullName>
    </recommendedName>
</protein>
<accession>A0A2R5F7W7</accession>
<dbReference type="Pfam" id="PF10679">
    <property type="entry name" value="DUF2491"/>
    <property type="match status" value="1"/>
</dbReference>
<dbReference type="EMBL" id="BDOQ01000007">
    <property type="protein sequence ID" value="GBG14287.1"/>
    <property type="molecule type" value="Genomic_DNA"/>
</dbReference>
<dbReference type="RefSeq" id="WP_109015488.1">
    <property type="nucleotide sequence ID" value="NZ_BDOQ01000007.1"/>
</dbReference>
<evidence type="ECO:0008006" key="3">
    <source>
        <dbReference type="Google" id="ProtNLM"/>
    </source>
</evidence>
<dbReference type="OrthoDB" id="8743046at2"/>